<evidence type="ECO:0000256" key="1">
    <source>
        <dbReference type="ARBA" id="ARBA00004141"/>
    </source>
</evidence>
<accession>A0A0J5X2M9</accession>
<comment type="subcellular location">
    <subcellularLocation>
        <location evidence="1">Membrane</location>
        <topology evidence="1">Multi-pass membrane protein</topology>
    </subcellularLocation>
</comment>
<dbReference type="RefSeq" id="WP_048244182.1">
    <property type="nucleotide sequence ID" value="NZ_LDWR01000011.1"/>
</dbReference>
<evidence type="ECO:0000313" key="7">
    <source>
        <dbReference type="Proteomes" id="UP000036338"/>
    </source>
</evidence>
<dbReference type="Proteomes" id="UP000036338">
    <property type="component" value="Unassembled WGS sequence"/>
</dbReference>
<evidence type="ECO:0000256" key="4">
    <source>
        <dbReference type="ARBA" id="ARBA00023136"/>
    </source>
</evidence>
<keyword evidence="3 5" id="KW-1133">Transmembrane helix</keyword>
<name>A0A0J5X2M9_BURCE</name>
<keyword evidence="4 5" id="KW-0472">Membrane</keyword>
<evidence type="ECO:0000256" key="5">
    <source>
        <dbReference type="SAM" id="Phobius"/>
    </source>
</evidence>
<evidence type="ECO:0000256" key="3">
    <source>
        <dbReference type="ARBA" id="ARBA00022989"/>
    </source>
</evidence>
<evidence type="ECO:0000313" key="6">
    <source>
        <dbReference type="EMBL" id="KML61299.1"/>
    </source>
</evidence>
<comment type="caution">
    <text evidence="6">The sequence shown here is derived from an EMBL/GenBank/DDBJ whole genome shotgun (WGS) entry which is preliminary data.</text>
</comment>
<gene>
    <name evidence="6" type="ORF">VL15_06700</name>
</gene>
<feature type="transmembrane region" description="Helical" evidence="5">
    <location>
        <begin position="63"/>
        <end position="83"/>
    </location>
</feature>
<dbReference type="AlphaFoldDB" id="A0A0J5X2M9"/>
<dbReference type="EMBL" id="LDWR01000011">
    <property type="protein sequence ID" value="KML61299.1"/>
    <property type="molecule type" value="Genomic_DNA"/>
</dbReference>
<protein>
    <submittedName>
        <fullName evidence="6">DoxX family protein</fullName>
    </submittedName>
</protein>
<evidence type="ECO:0000256" key="2">
    <source>
        <dbReference type="ARBA" id="ARBA00022692"/>
    </source>
</evidence>
<dbReference type="Pfam" id="PF07681">
    <property type="entry name" value="DoxX"/>
    <property type="match status" value="1"/>
</dbReference>
<feature type="transmembrane region" description="Helical" evidence="5">
    <location>
        <begin position="24"/>
        <end position="43"/>
    </location>
</feature>
<reference evidence="6 7" key="1">
    <citation type="submission" date="2015-05" db="EMBL/GenBank/DDBJ databases">
        <title>Draft genome of Burkholderia cepacia LK29.</title>
        <authorList>
            <person name="Chan X.Y."/>
        </authorList>
    </citation>
    <scope>NUCLEOTIDE SEQUENCE [LARGE SCALE GENOMIC DNA]</scope>
    <source>
        <strain evidence="6 7">LK29</strain>
    </source>
</reference>
<proteinExistence type="predicted"/>
<dbReference type="GO" id="GO:0016020">
    <property type="term" value="C:membrane"/>
    <property type="evidence" value="ECO:0007669"/>
    <property type="project" value="UniProtKB-SubCell"/>
</dbReference>
<dbReference type="PATRIC" id="fig|292.27.peg.656"/>
<feature type="transmembrane region" description="Helical" evidence="5">
    <location>
        <begin position="117"/>
        <end position="139"/>
    </location>
</feature>
<organism evidence="6 7">
    <name type="scientific">Burkholderia cepacia</name>
    <name type="common">Pseudomonas cepacia</name>
    <dbReference type="NCBI Taxonomy" id="292"/>
    <lineage>
        <taxon>Bacteria</taxon>
        <taxon>Pseudomonadati</taxon>
        <taxon>Pseudomonadota</taxon>
        <taxon>Betaproteobacteria</taxon>
        <taxon>Burkholderiales</taxon>
        <taxon>Burkholderiaceae</taxon>
        <taxon>Burkholderia</taxon>
        <taxon>Burkholderia cepacia complex</taxon>
    </lineage>
</organism>
<keyword evidence="2 5" id="KW-0812">Transmembrane</keyword>
<feature type="transmembrane region" description="Helical" evidence="5">
    <location>
        <begin position="88"/>
        <end position="105"/>
    </location>
</feature>
<sequence>MATSTNRSGFGNPAWVHALLAQPWVLPLVRLALVSAFLIGGVAKALDFDGAVAEQAHFGLHPAALWAALAIAVEIGGSLCVVFRRFTWLGAGSLGMLTFVAMIVANDFWNHTGAERFMALNSFFEHLGLIAALVLATVLDDAKRMAGDGHTTR</sequence>
<dbReference type="InterPro" id="IPR032808">
    <property type="entry name" value="DoxX"/>
</dbReference>